<dbReference type="Gene3D" id="1.10.10.920">
    <property type="match status" value="1"/>
</dbReference>
<dbReference type="PANTHER" id="PTHR13932:SF6">
    <property type="entry name" value="OXYGEN-INDEPENDENT COPROPORPHYRINOGEN III OXIDASE"/>
    <property type="match status" value="1"/>
</dbReference>
<keyword evidence="11 15" id="KW-0411">Iron-sulfur</keyword>
<evidence type="ECO:0000256" key="14">
    <source>
        <dbReference type="ARBA" id="ARBA00048321"/>
    </source>
</evidence>
<proteinExistence type="inferred from homology"/>
<dbReference type="InterPro" id="IPR004558">
    <property type="entry name" value="Coprogen_oxidase_HemN"/>
</dbReference>
<dbReference type="InterPro" id="IPR058240">
    <property type="entry name" value="rSAM_sf"/>
</dbReference>
<protein>
    <recommendedName>
        <fullName evidence="15">Coproporphyrinogen-III oxidase</fullName>
        <ecNumber evidence="15">1.3.98.3</ecNumber>
    </recommendedName>
</protein>
<comment type="caution">
    <text evidence="19">The sequence shown here is derived from an EMBL/GenBank/DDBJ whole genome shotgun (WGS) entry which is preliminary data.</text>
</comment>
<dbReference type="OrthoDB" id="9808022at2"/>
<reference evidence="19 20" key="1">
    <citation type="submission" date="2019-06" db="EMBL/GenBank/DDBJ databases">
        <title>Whole genome sequence for Cellvibrionaceae sp. R142.</title>
        <authorList>
            <person name="Wang G."/>
        </authorList>
    </citation>
    <scope>NUCLEOTIDE SEQUENCE [LARGE SCALE GENOMIC DNA]</scope>
    <source>
        <strain evidence="19 20">R142</strain>
    </source>
</reference>
<keyword evidence="6 15" id="KW-0963">Cytoplasm</keyword>
<comment type="pathway">
    <text evidence="2 15">Porphyrin-containing compound metabolism; protoporphyrin-IX biosynthesis; protoporphyrinogen-IX from coproporphyrinogen-III (AdoMet route): step 1/1.</text>
</comment>
<evidence type="ECO:0000313" key="19">
    <source>
        <dbReference type="EMBL" id="TQV85639.1"/>
    </source>
</evidence>
<evidence type="ECO:0000256" key="11">
    <source>
        <dbReference type="ARBA" id="ARBA00023014"/>
    </source>
</evidence>
<feature type="binding site" evidence="16">
    <location>
        <position position="189"/>
    </location>
    <ligand>
        <name>S-adenosyl-L-methionine</name>
        <dbReference type="ChEBI" id="CHEBI:59789"/>
        <label>2</label>
    </ligand>
</feature>
<evidence type="ECO:0000256" key="12">
    <source>
        <dbReference type="ARBA" id="ARBA00023244"/>
    </source>
</evidence>
<dbReference type="RefSeq" id="WP_142902490.1">
    <property type="nucleotide sequence ID" value="NZ_ML660087.1"/>
</dbReference>
<evidence type="ECO:0000256" key="15">
    <source>
        <dbReference type="PIRNR" id="PIRNR000167"/>
    </source>
</evidence>
<dbReference type="SMART" id="SM00729">
    <property type="entry name" value="Elp3"/>
    <property type="match status" value="1"/>
</dbReference>
<dbReference type="SUPFAM" id="SSF102114">
    <property type="entry name" value="Radical SAM enzymes"/>
    <property type="match status" value="1"/>
</dbReference>
<dbReference type="AlphaFoldDB" id="A0A545U857"/>
<feature type="domain" description="Radical SAM core" evidence="18">
    <location>
        <begin position="49"/>
        <end position="288"/>
    </location>
</feature>
<keyword evidence="8 15" id="KW-0479">Metal-binding</keyword>
<keyword evidence="20" id="KW-1185">Reference proteome</keyword>
<dbReference type="EC" id="1.3.98.3" evidence="15"/>
<accession>A0A545U857</accession>
<evidence type="ECO:0000256" key="9">
    <source>
        <dbReference type="ARBA" id="ARBA00023002"/>
    </source>
</evidence>
<dbReference type="InterPro" id="IPR007197">
    <property type="entry name" value="rSAM"/>
</dbReference>
<feature type="binding site" evidence="16">
    <location>
        <begin position="70"/>
        <end position="72"/>
    </location>
    <ligand>
        <name>S-adenosyl-L-methionine</name>
        <dbReference type="ChEBI" id="CHEBI:59789"/>
        <label>2</label>
    </ligand>
</feature>
<dbReference type="Pfam" id="PF04055">
    <property type="entry name" value="Radical_SAM"/>
    <property type="match status" value="1"/>
</dbReference>
<keyword evidence="5 15" id="KW-0004">4Fe-4S</keyword>
<dbReference type="GO" id="GO:0046872">
    <property type="term" value="F:metal ion binding"/>
    <property type="evidence" value="ECO:0007669"/>
    <property type="project" value="UniProtKB-KW"/>
</dbReference>
<evidence type="ECO:0000259" key="18">
    <source>
        <dbReference type="PROSITE" id="PS51918"/>
    </source>
</evidence>
<dbReference type="NCBIfam" id="TIGR00538">
    <property type="entry name" value="hemN"/>
    <property type="match status" value="1"/>
</dbReference>
<dbReference type="PIRSF" id="PIRSF000167">
    <property type="entry name" value="HemN"/>
    <property type="match status" value="1"/>
</dbReference>
<gene>
    <name evidence="19" type="primary">hemN</name>
    <name evidence="19" type="ORF">FKG94_01985</name>
</gene>
<evidence type="ECO:0000256" key="3">
    <source>
        <dbReference type="ARBA" id="ARBA00005493"/>
    </source>
</evidence>
<feature type="binding site" evidence="17">
    <location>
        <position position="71"/>
    </location>
    <ligand>
        <name>[4Fe-4S] cluster</name>
        <dbReference type="ChEBI" id="CHEBI:49883"/>
        <note>4Fe-4S-S-AdoMet</note>
    </ligand>
</feature>
<evidence type="ECO:0000256" key="10">
    <source>
        <dbReference type="ARBA" id="ARBA00023004"/>
    </source>
</evidence>
<evidence type="ECO:0000256" key="1">
    <source>
        <dbReference type="ARBA" id="ARBA00004496"/>
    </source>
</evidence>
<keyword evidence="10 15" id="KW-0408">Iron</keyword>
<name>A0A545U857_9GAMM</name>
<dbReference type="GO" id="GO:0051989">
    <property type="term" value="F:coproporphyrinogen dehydrogenase activity"/>
    <property type="evidence" value="ECO:0007669"/>
    <property type="project" value="UniProtKB-EC"/>
</dbReference>
<dbReference type="EMBL" id="VHSG01000003">
    <property type="protein sequence ID" value="TQV85639.1"/>
    <property type="molecule type" value="Genomic_DNA"/>
</dbReference>
<dbReference type="FunFam" id="1.10.10.920:FF:000001">
    <property type="entry name" value="Coproporphyrinogen-III oxidase"/>
    <property type="match status" value="1"/>
</dbReference>
<evidence type="ECO:0000256" key="13">
    <source>
        <dbReference type="ARBA" id="ARBA00024295"/>
    </source>
</evidence>
<keyword evidence="7 15" id="KW-0949">S-adenosyl-L-methionine</keyword>
<dbReference type="Pfam" id="PF06969">
    <property type="entry name" value="HemN_C"/>
    <property type="match status" value="1"/>
</dbReference>
<evidence type="ECO:0000256" key="8">
    <source>
        <dbReference type="ARBA" id="ARBA00022723"/>
    </source>
</evidence>
<evidence type="ECO:0000256" key="6">
    <source>
        <dbReference type="ARBA" id="ARBA00022490"/>
    </source>
</evidence>
<dbReference type="GO" id="GO:0005737">
    <property type="term" value="C:cytoplasm"/>
    <property type="evidence" value="ECO:0007669"/>
    <property type="project" value="UniProtKB-SubCell"/>
</dbReference>
<comment type="subunit">
    <text evidence="4">Monomer.</text>
</comment>
<comment type="subcellular location">
    <subcellularLocation>
        <location evidence="1 15">Cytoplasm</location>
    </subcellularLocation>
</comment>
<feature type="binding site" evidence="16">
    <location>
        <position position="177"/>
    </location>
    <ligand>
        <name>S-adenosyl-L-methionine</name>
        <dbReference type="ChEBI" id="CHEBI:59789"/>
        <label>2</label>
    </ligand>
</feature>
<organism evidence="19 20">
    <name type="scientific">Exilibacterium tricleocarpae</name>
    <dbReference type="NCBI Taxonomy" id="2591008"/>
    <lineage>
        <taxon>Bacteria</taxon>
        <taxon>Pseudomonadati</taxon>
        <taxon>Pseudomonadota</taxon>
        <taxon>Gammaproteobacteria</taxon>
        <taxon>Cellvibrionales</taxon>
        <taxon>Cellvibrionaceae</taxon>
        <taxon>Exilibacterium</taxon>
    </lineage>
</organism>
<comment type="similarity">
    <text evidence="3 15">Belongs to the anaerobic coproporphyrinogen-III oxidase family.</text>
</comment>
<feature type="binding site" evidence="17">
    <location>
        <position position="64"/>
    </location>
    <ligand>
        <name>[4Fe-4S] cluster</name>
        <dbReference type="ChEBI" id="CHEBI:49883"/>
        <note>4Fe-4S-S-AdoMet</note>
    </ligand>
</feature>
<dbReference type="GO" id="GO:0006782">
    <property type="term" value="P:protoporphyrinogen IX biosynthetic process"/>
    <property type="evidence" value="ECO:0007669"/>
    <property type="project" value="UniProtKB-UniPathway"/>
</dbReference>
<dbReference type="InterPro" id="IPR006638">
    <property type="entry name" value="Elp3/MiaA/NifB-like_rSAM"/>
</dbReference>
<feature type="binding site" evidence="16">
    <location>
        <begin position="116"/>
        <end position="117"/>
    </location>
    <ligand>
        <name>S-adenosyl-L-methionine</name>
        <dbReference type="ChEBI" id="CHEBI:59789"/>
        <label>2</label>
    </ligand>
</feature>
<dbReference type="InterPro" id="IPR034505">
    <property type="entry name" value="Coproporphyrinogen-III_oxidase"/>
</dbReference>
<dbReference type="Gene3D" id="3.80.30.20">
    <property type="entry name" value="tm_1862 like domain"/>
    <property type="match status" value="1"/>
</dbReference>
<feature type="binding site" evidence="17">
    <location>
        <position position="68"/>
    </location>
    <ligand>
        <name>[4Fe-4S] cluster</name>
        <dbReference type="ChEBI" id="CHEBI:49883"/>
        <note>4Fe-4S-S-AdoMet</note>
    </ligand>
</feature>
<keyword evidence="12 15" id="KW-0627">Porphyrin biosynthesis</keyword>
<evidence type="ECO:0000256" key="17">
    <source>
        <dbReference type="PIRSR" id="PIRSR000167-2"/>
    </source>
</evidence>
<comment type="function">
    <text evidence="13">Involved in the heme biosynthesis. Catalyzes the anaerobic oxidative decarboxylation of propionate groups of rings A and B of coproporphyrinogen III to yield the vinyl groups in protoporphyrinogen IX.</text>
</comment>
<dbReference type="PANTHER" id="PTHR13932">
    <property type="entry name" value="COPROPORPHYRINIGEN III OXIDASE"/>
    <property type="match status" value="1"/>
</dbReference>
<dbReference type="SFLD" id="SFLDG01065">
    <property type="entry name" value="anaerobic_coproporphyrinogen-I"/>
    <property type="match status" value="1"/>
</dbReference>
<feature type="binding site" evidence="16">
    <location>
        <position position="150"/>
    </location>
    <ligand>
        <name>S-adenosyl-L-methionine</name>
        <dbReference type="ChEBI" id="CHEBI:59789"/>
        <label>1</label>
    </ligand>
</feature>
<evidence type="ECO:0000256" key="5">
    <source>
        <dbReference type="ARBA" id="ARBA00022485"/>
    </source>
</evidence>
<evidence type="ECO:0000256" key="7">
    <source>
        <dbReference type="ARBA" id="ARBA00022691"/>
    </source>
</evidence>
<dbReference type="GO" id="GO:0004109">
    <property type="term" value="F:coproporphyrinogen oxidase activity"/>
    <property type="evidence" value="ECO:0007669"/>
    <property type="project" value="InterPro"/>
</dbReference>
<feature type="binding site" evidence="16">
    <location>
        <position position="214"/>
    </location>
    <ligand>
        <name>S-adenosyl-L-methionine</name>
        <dbReference type="ChEBI" id="CHEBI:59789"/>
        <label>2</label>
    </ligand>
</feature>
<feature type="binding site" evidence="16">
    <location>
        <position position="58"/>
    </location>
    <ligand>
        <name>S-adenosyl-L-methionine</name>
        <dbReference type="ChEBI" id="CHEBI:59789"/>
        <label>1</label>
    </ligand>
</feature>
<evidence type="ECO:0000256" key="16">
    <source>
        <dbReference type="PIRSR" id="PIRSR000167-1"/>
    </source>
</evidence>
<dbReference type="InterPro" id="IPR023404">
    <property type="entry name" value="rSAM_horseshoe"/>
</dbReference>
<evidence type="ECO:0000256" key="2">
    <source>
        <dbReference type="ARBA" id="ARBA00004785"/>
    </source>
</evidence>
<keyword evidence="9 15" id="KW-0560">Oxidoreductase</keyword>
<feature type="binding site" evidence="16">
    <location>
        <position position="248"/>
    </location>
    <ligand>
        <name>S-adenosyl-L-methionine</name>
        <dbReference type="ChEBI" id="CHEBI:59789"/>
        <label>2</label>
    </ligand>
</feature>
<evidence type="ECO:0000313" key="20">
    <source>
        <dbReference type="Proteomes" id="UP000319732"/>
    </source>
</evidence>
<dbReference type="SFLD" id="SFLDS00029">
    <property type="entry name" value="Radical_SAM"/>
    <property type="match status" value="1"/>
</dbReference>
<dbReference type="UniPathway" id="UPA00251">
    <property type="reaction ID" value="UER00323"/>
</dbReference>
<dbReference type="Proteomes" id="UP000319732">
    <property type="component" value="Unassembled WGS sequence"/>
</dbReference>
<comment type="catalytic activity">
    <reaction evidence="14 15">
        <text>coproporphyrinogen III + 2 S-adenosyl-L-methionine = protoporphyrinogen IX + 2 5'-deoxyadenosine + 2 L-methionine + 2 CO2</text>
        <dbReference type="Rhea" id="RHEA:15425"/>
        <dbReference type="ChEBI" id="CHEBI:16526"/>
        <dbReference type="ChEBI" id="CHEBI:17319"/>
        <dbReference type="ChEBI" id="CHEBI:57307"/>
        <dbReference type="ChEBI" id="CHEBI:57309"/>
        <dbReference type="ChEBI" id="CHEBI:57844"/>
        <dbReference type="ChEBI" id="CHEBI:59789"/>
        <dbReference type="EC" id="1.3.98.3"/>
    </reaction>
</comment>
<dbReference type="PROSITE" id="PS51918">
    <property type="entry name" value="RADICAL_SAM"/>
    <property type="match status" value="1"/>
</dbReference>
<sequence>MNCQPIRWNTELIRRYDLAGPRYTSYPTAPQFRENFTSAELTAAIDRSNASQRPLSLYVHIPFCDTVCYYCACNKIVTANKNRARPYLDNLYEEMRMLAPLVDAQRQVNQLHLGGGTPTFISDGEMAELMANLRSLFALRDDDSGEYSIEVHPGRMNVSTVAHLRSLGFNRLSMGIQDFDADVQQAVNRFNSVDQVTALVEAARHEGFHSLSMDLIYGLPRQNLASFDKTLAQVIELAPDRLSLFNYAHMPHLFKTQRQIDAATLPAPALKLRMLEFAIDRLTRAGYRYIGMDHFAKPDDPLALAQARGELQRNFQGYATHGDCDLFAFGVSAISAIDNVFVQNHKQIDDYTRALNGKQLPLARGLALSADDRLRQAVIRELTCQFALDIRALEQRFAIRFDDYFAAELEALQPLAKDKLVTLTPEQIQVTAEGRLLIRRICMVFDAYLKVEAQQVKYSRII</sequence>
<feature type="binding site" evidence="16">
    <location>
        <position position="115"/>
    </location>
    <ligand>
        <name>S-adenosyl-L-methionine</name>
        <dbReference type="ChEBI" id="CHEBI:59789"/>
        <label>1</label>
    </ligand>
</feature>
<evidence type="ECO:0000256" key="4">
    <source>
        <dbReference type="ARBA" id="ARBA00011245"/>
    </source>
</evidence>
<comment type="cofactor">
    <cofactor evidence="15 17">
        <name>[4Fe-4S] cluster</name>
        <dbReference type="ChEBI" id="CHEBI:49883"/>
    </cofactor>
    <text evidence="15 17">Binds 1 [4Fe-4S] cluster. The cluster is coordinated with 3 cysteines and an exchangeable S-adenosyl-L-methionine.</text>
</comment>
<dbReference type="InterPro" id="IPR010723">
    <property type="entry name" value="HemN_C"/>
</dbReference>
<feature type="binding site" evidence="16">
    <location>
        <position position="334"/>
    </location>
    <ligand>
        <name>S-adenosyl-L-methionine</name>
        <dbReference type="ChEBI" id="CHEBI:59789"/>
        <label>1</label>
    </ligand>
</feature>
<dbReference type="GO" id="GO:0051539">
    <property type="term" value="F:4 iron, 4 sulfur cluster binding"/>
    <property type="evidence" value="ECO:0007669"/>
    <property type="project" value="UniProtKB-KW"/>
</dbReference>